<feature type="signal peptide" evidence="3">
    <location>
        <begin position="1"/>
        <end position="42"/>
    </location>
</feature>
<protein>
    <submittedName>
        <fullName evidence="5">Arylsulfatase</fullName>
        <ecNumber evidence="5">3.1.6.1</ecNumber>
    </submittedName>
</protein>
<dbReference type="SUPFAM" id="SSF53649">
    <property type="entry name" value="Alkaline phosphatase-like"/>
    <property type="match status" value="1"/>
</dbReference>
<organism evidence="5 6">
    <name type="scientific">Stieleria neptunia</name>
    <dbReference type="NCBI Taxonomy" id="2527979"/>
    <lineage>
        <taxon>Bacteria</taxon>
        <taxon>Pseudomonadati</taxon>
        <taxon>Planctomycetota</taxon>
        <taxon>Planctomycetia</taxon>
        <taxon>Pirellulales</taxon>
        <taxon>Pirellulaceae</taxon>
        <taxon>Stieleria</taxon>
    </lineage>
</organism>
<dbReference type="PANTHER" id="PTHR42693:SF53">
    <property type="entry name" value="ENDO-4-O-SULFATASE"/>
    <property type="match status" value="1"/>
</dbReference>
<evidence type="ECO:0000256" key="2">
    <source>
        <dbReference type="ARBA" id="ARBA00022801"/>
    </source>
</evidence>
<dbReference type="InterPro" id="IPR000917">
    <property type="entry name" value="Sulfatase_N"/>
</dbReference>
<keyword evidence="6" id="KW-1185">Reference proteome</keyword>
<dbReference type="PANTHER" id="PTHR42693">
    <property type="entry name" value="ARYLSULFATASE FAMILY MEMBER"/>
    <property type="match status" value="1"/>
</dbReference>
<dbReference type="Pfam" id="PF00884">
    <property type="entry name" value="Sulfatase"/>
    <property type="match status" value="1"/>
</dbReference>
<accession>A0A518HI80</accession>
<keyword evidence="3" id="KW-0732">Signal</keyword>
<dbReference type="AlphaFoldDB" id="A0A518HI80"/>
<reference evidence="5 6" key="1">
    <citation type="submission" date="2019-03" db="EMBL/GenBank/DDBJ databases">
        <title>Deep-cultivation of Planctomycetes and their phenomic and genomic characterization uncovers novel biology.</title>
        <authorList>
            <person name="Wiegand S."/>
            <person name="Jogler M."/>
            <person name="Boedeker C."/>
            <person name="Pinto D."/>
            <person name="Vollmers J."/>
            <person name="Rivas-Marin E."/>
            <person name="Kohn T."/>
            <person name="Peeters S.H."/>
            <person name="Heuer A."/>
            <person name="Rast P."/>
            <person name="Oberbeckmann S."/>
            <person name="Bunk B."/>
            <person name="Jeske O."/>
            <person name="Meyerdierks A."/>
            <person name="Storesund J.E."/>
            <person name="Kallscheuer N."/>
            <person name="Luecker S."/>
            <person name="Lage O.M."/>
            <person name="Pohl T."/>
            <person name="Merkel B.J."/>
            <person name="Hornburger P."/>
            <person name="Mueller R.-W."/>
            <person name="Bruemmer F."/>
            <person name="Labrenz M."/>
            <person name="Spormann A.M."/>
            <person name="Op den Camp H."/>
            <person name="Overmann J."/>
            <person name="Amann R."/>
            <person name="Jetten M.S.M."/>
            <person name="Mascher T."/>
            <person name="Medema M.H."/>
            <person name="Devos D.P."/>
            <person name="Kaster A.-K."/>
            <person name="Ovreas L."/>
            <person name="Rohde M."/>
            <person name="Galperin M.Y."/>
            <person name="Jogler C."/>
        </authorList>
    </citation>
    <scope>NUCLEOTIDE SEQUENCE [LARGE SCALE GENOMIC DNA]</scope>
    <source>
        <strain evidence="5 6">Enr13</strain>
    </source>
</reference>
<dbReference type="KEGG" id="snep:Enr13x_03670"/>
<name>A0A518HI80_9BACT</name>
<dbReference type="Proteomes" id="UP000319004">
    <property type="component" value="Chromosome"/>
</dbReference>
<feature type="chain" id="PRO_5022183566" evidence="3">
    <location>
        <begin position="43"/>
        <end position="460"/>
    </location>
</feature>
<evidence type="ECO:0000256" key="1">
    <source>
        <dbReference type="ARBA" id="ARBA00008779"/>
    </source>
</evidence>
<evidence type="ECO:0000313" key="5">
    <source>
        <dbReference type="EMBL" id="QDV40561.1"/>
    </source>
</evidence>
<dbReference type="InterPro" id="IPR050738">
    <property type="entry name" value="Sulfatase"/>
</dbReference>
<feature type="domain" description="Sulfatase N-terminal" evidence="4">
    <location>
        <begin position="46"/>
        <end position="350"/>
    </location>
</feature>
<dbReference type="Gene3D" id="3.30.1120.10">
    <property type="match status" value="1"/>
</dbReference>
<evidence type="ECO:0000256" key="3">
    <source>
        <dbReference type="SAM" id="SignalP"/>
    </source>
</evidence>
<sequence precursor="true">MPLRSIQSAIYTTTMNHSLLFTRFTVSLILCFIASAAVAAVAADKPNILIVFTDDQGYADLACYGNEANKTPRLDQLAAEGTRFTSFYSQTVCGPSRSALLTGRQPLRSKGWGMPASEITFAELIRNAGYQTACIGKWDVSNRKAILDRMPNAQGFDYYFGTLGANDGGRVRFHENNEPAGATDDMGSLTTLYTDKAIEYLNEKRDPEKPFVLYLAHTMMHTIIDASDRFRGKSAGGLYGDVVEEFDHETGRLLDVVDDLGLSENTLVIYTSDNGPWNQPKYTDRKKGHPEGSIFWGQSGPLRNGKGSCYEGGYRLPCIVRWPGKVPAGRVSDALFATIDFMPTFAHLAGFDVPRDRRIDGIDQTDLLLGKRDTGREHFYFNNAGVRQGDWKYLKPDAYFHGYAIEADRKKVDELYNLKSDLGEQTNLAAEHPEKVAELKALMRQIEGNDPPGTSPIQIK</sequence>
<dbReference type="EMBL" id="CP037423">
    <property type="protein sequence ID" value="QDV40561.1"/>
    <property type="molecule type" value="Genomic_DNA"/>
</dbReference>
<evidence type="ECO:0000259" key="4">
    <source>
        <dbReference type="Pfam" id="PF00884"/>
    </source>
</evidence>
<dbReference type="Gene3D" id="3.40.720.10">
    <property type="entry name" value="Alkaline Phosphatase, subunit A"/>
    <property type="match status" value="1"/>
</dbReference>
<dbReference type="GO" id="GO:0004065">
    <property type="term" value="F:arylsulfatase activity"/>
    <property type="evidence" value="ECO:0007669"/>
    <property type="project" value="UniProtKB-EC"/>
</dbReference>
<dbReference type="EC" id="3.1.6.1" evidence="5"/>
<keyword evidence="2 5" id="KW-0378">Hydrolase</keyword>
<comment type="similarity">
    <text evidence="1">Belongs to the sulfatase family.</text>
</comment>
<dbReference type="InterPro" id="IPR017850">
    <property type="entry name" value="Alkaline_phosphatase_core_sf"/>
</dbReference>
<proteinExistence type="inferred from homology"/>
<evidence type="ECO:0000313" key="6">
    <source>
        <dbReference type="Proteomes" id="UP000319004"/>
    </source>
</evidence>
<dbReference type="CDD" id="cd16026">
    <property type="entry name" value="GALNS_like"/>
    <property type="match status" value="1"/>
</dbReference>
<gene>
    <name evidence="5" type="primary">atsA_4</name>
    <name evidence="5" type="ORF">Enr13x_03670</name>
</gene>